<comment type="subcellular location">
    <subcellularLocation>
        <location evidence="1">Membrane</location>
        <topology evidence="1">Multi-pass membrane protein</topology>
    </subcellularLocation>
</comment>
<feature type="transmembrane region" description="Helical" evidence="6">
    <location>
        <begin position="157"/>
        <end position="177"/>
    </location>
</feature>
<organism evidence="7 8">
    <name type="scientific">Cutaneotrichosporon spelunceum</name>
    <dbReference type="NCBI Taxonomy" id="1672016"/>
    <lineage>
        <taxon>Eukaryota</taxon>
        <taxon>Fungi</taxon>
        <taxon>Dikarya</taxon>
        <taxon>Basidiomycota</taxon>
        <taxon>Agaricomycotina</taxon>
        <taxon>Tremellomycetes</taxon>
        <taxon>Trichosporonales</taxon>
        <taxon>Trichosporonaceae</taxon>
        <taxon>Cutaneotrichosporon</taxon>
    </lineage>
</organism>
<dbReference type="Proteomes" id="UP001222932">
    <property type="component" value="Unassembled WGS sequence"/>
</dbReference>
<dbReference type="EMBL" id="BTCM01000002">
    <property type="protein sequence ID" value="GMK55521.1"/>
    <property type="molecule type" value="Genomic_DNA"/>
</dbReference>
<feature type="transmembrane region" description="Helical" evidence="6">
    <location>
        <begin position="430"/>
        <end position="454"/>
    </location>
</feature>
<dbReference type="GO" id="GO:0006865">
    <property type="term" value="P:amino acid transport"/>
    <property type="evidence" value="ECO:0007669"/>
    <property type="project" value="InterPro"/>
</dbReference>
<keyword evidence="5 6" id="KW-0472">Membrane</keyword>
<feature type="transmembrane region" description="Helical" evidence="6">
    <location>
        <begin position="395"/>
        <end position="418"/>
    </location>
</feature>
<dbReference type="PIRSF" id="PIRSF006060">
    <property type="entry name" value="AA_transporter"/>
    <property type="match status" value="1"/>
</dbReference>
<sequence>MSDPTLEKNTHAAHEPTLKRSIGLVGIIGLGLSIVNGWVAMSSTIVIGLGQGGAPLILYGIIGTTAVNVFLILTIAELASAYPTAGGQYVWSAILSKLSQSSSETDGKVRRYPLSFIVGWATVYEWIVIVTAVAIICSQTVFGLVTTFNPGFEVQRWQVFLILFLVNTNAAIANIFFTARMRGIGTFFLFFSTTVYVAILITVPATAPTHQSSSFVWTQWQNAIGWDNKFVVAATGLVNPGFIWSGLDGAVHIAEDCLNPARVVPMALFSSIGIGFITAFSFSIALLYSVQDIDAAAAAELPFLTIIVQATGSRAAGAVFMTCFLAVVSLMTNSIQMASSRLIWSFARDNALPFSTALSHVHPRLRVPVLPVIVSWAGVTILGCLYIASDTVYNSIISCCIILQNFSFAIVATQLLFRKRKFNENRWLKLGALGWVANIITIIWFLFTTVMWLFPLEPHPTGSTMNYSVAVLGAMAIIAALDWVFYARKHFRGPSEATMVAIEDEIPYEVKGEVEHVAPVN</sequence>
<dbReference type="PROSITE" id="PS00218">
    <property type="entry name" value="AMINO_ACID_PERMEASE_1"/>
    <property type="match status" value="1"/>
</dbReference>
<dbReference type="PANTHER" id="PTHR45649:SF19">
    <property type="entry name" value="TRANSPORTER, PUTATIVE (EUROFUNG)-RELATED"/>
    <property type="match status" value="1"/>
</dbReference>
<evidence type="ECO:0000256" key="5">
    <source>
        <dbReference type="ARBA" id="ARBA00023136"/>
    </source>
</evidence>
<feature type="transmembrane region" description="Helical" evidence="6">
    <location>
        <begin position="56"/>
        <end position="76"/>
    </location>
</feature>
<gene>
    <name evidence="7" type="ORF">CspeluHIS016_0205770</name>
</gene>
<evidence type="ECO:0000256" key="3">
    <source>
        <dbReference type="ARBA" id="ARBA00022692"/>
    </source>
</evidence>
<dbReference type="PANTHER" id="PTHR45649">
    <property type="entry name" value="AMINO-ACID PERMEASE BAT1"/>
    <property type="match status" value="1"/>
</dbReference>
<dbReference type="GO" id="GO:0016020">
    <property type="term" value="C:membrane"/>
    <property type="evidence" value="ECO:0007669"/>
    <property type="project" value="UniProtKB-SubCell"/>
</dbReference>
<dbReference type="InterPro" id="IPR004840">
    <property type="entry name" value="Amino_acid_permease_CS"/>
</dbReference>
<feature type="transmembrane region" description="Helical" evidence="6">
    <location>
        <begin position="184"/>
        <end position="207"/>
    </location>
</feature>
<dbReference type="Pfam" id="PF13520">
    <property type="entry name" value="AA_permease_2"/>
    <property type="match status" value="1"/>
</dbReference>
<evidence type="ECO:0000313" key="8">
    <source>
        <dbReference type="Proteomes" id="UP001222932"/>
    </source>
</evidence>
<accession>A0AAD3YA28</accession>
<feature type="transmembrane region" description="Helical" evidence="6">
    <location>
        <begin position="268"/>
        <end position="288"/>
    </location>
</feature>
<evidence type="ECO:0000313" key="7">
    <source>
        <dbReference type="EMBL" id="GMK55521.1"/>
    </source>
</evidence>
<feature type="transmembrane region" description="Helical" evidence="6">
    <location>
        <begin position="117"/>
        <end position="145"/>
    </location>
</feature>
<dbReference type="Gene3D" id="1.20.1740.10">
    <property type="entry name" value="Amino acid/polyamine transporter I"/>
    <property type="match status" value="1"/>
</dbReference>
<keyword evidence="2" id="KW-0813">Transport</keyword>
<feature type="transmembrane region" description="Helical" evidence="6">
    <location>
        <begin position="365"/>
        <end position="389"/>
    </location>
</feature>
<evidence type="ECO:0000256" key="4">
    <source>
        <dbReference type="ARBA" id="ARBA00022989"/>
    </source>
</evidence>
<evidence type="ECO:0000256" key="2">
    <source>
        <dbReference type="ARBA" id="ARBA00022448"/>
    </source>
</evidence>
<keyword evidence="8" id="KW-1185">Reference proteome</keyword>
<evidence type="ECO:0000256" key="1">
    <source>
        <dbReference type="ARBA" id="ARBA00004141"/>
    </source>
</evidence>
<dbReference type="InterPro" id="IPR002293">
    <property type="entry name" value="AA/rel_permease1"/>
</dbReference>
<protein>
    <recommendedName>
        <fullName evidence="9">Choline transport protein</fullName>
    </recommendedName>
</protein>
<name>A0AAD3YA28_9TREE</name>
<dbReference type="AlphaFoldDB" id="A0AAD3YA28"/>
<feature type="transmembrane region" description="Helical" evidence="6">
    <location>
        <begin position="466"/>
        <end position="486"/>
    </location>
</feature>
<dbReference type="GO" id="GO:0022857">
    <property type="term" value="F:transmembrane transporter activity"/>
    <property type="evidence" value="ECO:0007669"/>
    <property type="project" value="InterPro"/>
</dbReference>
<evidence type="ECO:0000256" key="6">
    <source>
        <dbReference type="SAM" id="Phobius"/>
    </source>
</evidence>
<keyword evidence="3 6" id="KW-0812">Transmembrane</keyword>
<keyword evidence="4 6" id="KW-1133">Transmembrane helix</keyword>
<reference evidence="7" key="1">
    <citation type="journal article" date="2023" name="BMC Genomics">
        <title>Chromosome-level genome assemblies of Cutaneotrichosporon spp. (Trichosporonales, Basidiomycota) reveal imbalanced evolution between nucleotide sequences and chromosome synteny.</title>
        <authorList>
            <person name="Kobayashi Y."/>
            <person name="Kayamori A."/>
            <person name="Aoki K."/>
            <person name="Shiwa Y."/>
            <person name="Matsutani M."/>
            <person name="Fujita N."/>
            <person name="Sugita T."/>
            <person name="Iwasaki W."/>
            <person name="Tanaka N."/>
            <person name="Takashima M."/>
        </authorList>
    </citation>
    <scope>NUCLEOTIDE SEQUENCE</scope>
    <source>
        <strain evidence="7">HIS016</strain>
    </source>
</reference>
<evidence type="ECO:0008006" key="9">
    <source>
        <dbReference type="Google" id="ProtNLM"/>
    </source>
</evidence>
<feature type="transmembrane region" description="Helical" evidence="6">
    <location>
        <begin position="21"/>
        <end position="50"/>
    </location>
</feature>
<comment type="caution">
    <text evidence="7">The sequence shown here is derived from an EMBL/GenBank/DDBJ whole genome shotgun (WGS) entry which is preliminary data.</text>
</comment>
<reference evidence="7" key="2">
    <citation type="submission" date="2023-06" db="EMBL/GenBank/DDBJ databases">
        <authorList>
            <person name="Kobayashi Y."/>
            <person name="Kayamori A."/>
            <person name="Aoki K."/>
            <person name="Shiwa Y."/>
            <person name="Fujita N."/>
            <person name="Sugita T."/>
            <person name="Iwasaki W."/>
            <person name="Tanaka N."/>
            <person name="Takashima M."/>
        </authorList>
    </citation>
    <scope>NUCLEOTIDE SEQUENCE</scope>
    <source>
        <strain evidence="7">HIS016</strain>
    </source>
</reference>
<proteinExistence type="predicted"/>